<evidence type="ECO:0000259" key="2">
    <source>
        <dbReference type="Pfam" id="PF03171"/>
    </source>
</evidence>
<dbReference type="InParanoid" id="D7FSN7"/>
<dbReference type="Gene3D" id="2.60.120.330">
    <property type="entry name" value="B-lactam Antibiotic, Isopenicillin N Synthase, Chain"/>
    <property type="match status" value="1"/>
</dbReference>
<organism evidence="3 4">
    <name type="scientific">Ectocarpus siliculosus</name>
    <name type="common">Brown alga</name>
    <name type="synonym">Conferva siliculosa</name>
    <dbReference type="NCBI Taxonomy" id="2880"/>
    <lineage>
        <taxon>Eukaryota</taxon>
        <taxon>Sar</taxon>
        <taxon>Stramenopiles</taxon>
        <taxon>Ochrophyta</taxon>
        <taxon>PX clade</taxon>
        <taxon>Phaeophyceae</taxon>
        <taxon>Ectocarpales</taxon>
        <taxon>Ectocarpaceae</taxon>
        <taxon>Ectocarpus</taxon>
    </lineage>
</organism>
<accession>D7FSN7</accession>
<dbReference type="EMBL" id="FN649743">
    <property type="protein sequence ID" value="CBJ31178.1"/>
    <property type="molecule type" value="Genomic_DNA"/>
</dbReference>
<dbReference type="InterPro" id="IPR050231">
    <property type="entry name" value="Iron_ascorbate_oxido_reductase"/>
</dbReference>
<dbReference type="InterPro" id="IPR044861">
    <property type="entry name" value="IPNS-like_FE2OG_OXY"/>
</dbReference>
<dbReference type="STRING" id="2880.D7FSN7"/>
<feature type="region of interest" description="Disordered" evidence="1">
    <location>
        <begin position="386"/>
        <end position="427"/>
    </location>
</feature>
<keyword evidence="4" id="KW-1185">Reference proteome</keyword>
<gene>
    <name evidence="3" type="ORF">Esi_0237_0017</name>
</gene>
<proteinExistence type="predicted"/>
<evidence type="ECO:0000313" key="3">
    <source>
        <dbReference type="EMBL" id="CBJ31178.1"/>
    </source>
</evidence>
<dbReference type="PANTHER" id="PTHR47990">
    <property type="entry name" value="2-OXOGLUTARATE (2OG) AND FE(II)-DEPENDENT OXYGENASE SUPERFAMILY PROTEIN-RELATED"/>
    <property type="match status" value="1"/>
</dbReference>
<dbReference type="eggNOG" id="ENOG502SDG1">
    <property type="taxonomic scope" value="Eukaryota"/>
</dbReference>
<dbReference type="AlphaFoldDB" id="D7FSN7"/>
<dbReference type="OrthoDB" id="288590at2759"/>
<evidence type="ECO:0000313" key="4">
    <source>
        <dbReference type="Proteomes" id="UP000002630"/>
    </source>
</evidence>
<sequence length="463" mass="51978">MTECPPVISLRPLLDSELEEEAAITTVEQIESSLKRFGCVCLPVSDLDGIDEDGDSLLRRCYSTAERFFSLPEDTGEAGGIMSMQVFIVSKSERRSRNWYRVGTAFDLSLTFLEWAHARPRKNQESKAAYTEEAASRQGYGGSCYTPLGKEPAYQEGEKQHVESFSCTRPLAHASCNHLPRGPELHKSLFPDSQVPGFGAAYSSLWAILRHRVSLPMMRALEHMLCLPSGFLLLKSAETDSLNMSLLRTLRYPACDVQHTSPARPAENKPKRRRSERNRVTTPVDVGISEHTDFEVFTIMHQETAGLHLHTPSRGPSPRWYKLPFRHDTLTVILGDMMELWTSGWLEATRHKVVSPACGQGARRSFVLFQAHDDLVRIHPLGATHLATRTSEPDRRTGDAPDTPKNMESCGGKEGSEQSLPIGSFAGWVRNRPKSALRKYRPTTQGAWVRRQEFRAKSTLDRS</sequence>
<protein>
    <recommendedName>
        <fullName evidence="2">Isopenicillin N synthase-like Fe(2+) 2OG dioxygenase domain-containing protein</fullName>
    </recommendedName>
</protein>
<dbReference type="InterPro" id="IPR027443">
    <property type="entry name" value="IPNS-like_sf"/>
</dbReference>
<dbReference type="SUPFAM" id="SSF51197">
    <property type="entry name" value="Clavaminate synthase-like"/>
    <property type="match status" value="1"/>
</dbReference>
<dbReference type="Pfam" id="PF03171">
    <property type="entry name" value="2OG-FeII_Oxy"/>
    <property type="match status" value="1"/>
</dbReference>
<feature type="region of interest" description="Disordered" evidence="1">
    <location>
        <begin position="258"/>
        <end position="281"/>
    </location>
</feature>
<evidence type="ECO:0000256" key="1">
    <source>
        <dbReference type="SAM" id="MobiDB-lite"/>
    </source>
</evidence>
<reference evidence="3 4" key="1">
    <citation type="journal article" date="2010" name="Nature">
        <title>The Ectocarpus genome and the independent evolution of multicellularity in brown algae.</title>
        <authorList>
            <person name="Cock J.M."/>
            <person name="Sterck L."/>
            <person name="Rouze P."/>
            <person name="Scornet D."/>
            <person name="Allen A.E."/>
            <person name="Amoutzias G."/>
            <person name="Anthouard V."/>
            <person name="Artiguenave F."/>
            <person name="Aury J.M."/>
            <person name="Badger J.H."/>
            <person name="Beszteri B."/>
            <person name="Billiau K."/>
            <person name="Bonnet E."/>
            <person name="Bothwell J.H."/>
            <person name="Bowler C."/>
            <person name="Boyen C."/>
            <person name="Brownlee C."/>
            <person name="Carrano C.J."/>
            <person name="Charrier B."/>
            <person name="Cho G.Y."/>
            <person name="Coelho S.M."/>
            <person name="Collen J."/>
            <person name="Corre E."/>
            <person name="Da Silva C."/>
            <person name="Delage L."/>
            <person name="Delaroque N."/>
            <person name="Dittami S.M."/>
            <person name="Doulbeau S."/>
            <person name="Elias M."/>
            <person name="Farnham G."/>
            <person name="Gachon C.M."/>
            <person name="Gschloessl B."/>
            <person name="Heesch S."/>
            <person name="Jabbari K."/>
            <person name="Jubin C."/>
            <person name="Kawai H."/>
            <person name="Kimura K."/>
            <person name="Kloareg B."/>
            <person name="Kupper F.C."/>
            <person name="Lang D."/>
            <person name="Le Bail A."/>
            <person name="Leblanc C."/>
            <person name="Lerouge P."/>
            <person name="Lohr M."/>
            <person name="Lopez P.J."/>
            <person name="Martens C."/>
            <person name="Maumus F."/>
            <person name="Michel G."/>
            <person name="Miranda-Saavedra D."/>
            <person name="Morales J."/>
            <person name="Moreau H."/>
            <person name="Motomura T."/>
            <person name="Nagasato C."/>
            <person name="Napoli C.A."/>
            <person name="Nelson D.R."/>
            <person name="Nyvall-Collen P."/>
            <person name="Peters A.F."/>
            <person name="Pommier C."/>
            <person name="Potin P."/>
            <person name="Poulain J."/>
            <person name="Quesneville H."/>
            <person name="Read B."/>
            <person name="Rensing S.A."/>
            <person name="Ritter A."/>
            <person name="Rousvoal S."/>
            <person name="Samanta M."/>
            <person name="Samson G."/>
            <person name="Schroeder D.C."/>
            <person name="Segurens B."/>
            <person name="Strittmatter M."/>
            <person name="Tonon T."/>
            <person name="Tregear J.W."/>
            <person name="Valentin K."/>
            <person name="von Dassow P."/>
            <person name="Yamagishi T."/>
            <person name="Van de Peer Y."/>
            <person name="Wincker P."/>
        </authorList>
    </citation>
    <scope>NUCLEOTIDE SEQUENCE [LARGE SCALE GENOMIC DNA]</scope>
    <source>
        <strain evidence="4">Ec32 / CCAP1310/4</strain>
    </source>
</reference>
<name>D7FSN7_ECTSI</name>
<dbReference type="Proteomes" id="UP000002630">
    <property type="component" value="Linkage Group LG18"/>
</dbReference>
<dbReference type="EMBL" id="FN648417">
    <property type="protein sequence ID" value="CBJ31178.1"/>
    <property type="molecule type" value="Genomic_DNA"/>
</dbReference>
<feature type="domain" description="Isopenicillin N synthase-like Fe(2+) 2OG dioxygenase" evidence="2">
    <location>
        <begin position="285"/>
        <end position="369"/>
    </location>
</feature>